<feature type="compositionally biased region" description="Basic and acidic residues" evidence="1">
    <location>
        <begin position="452"/>
        <end position="477"/>
    </location>
</feature>
<reference key="1">
    <citation type="submission" date="2007-01" db="EMBL/GenBank/DDBJ databases">
        <title>The Genome Sequence of Puccinia graminis f. sp. tritici Strain CRL 75-36-700-3.</title>
        <authorList>
            <consortium name="The Broad Institute Genome Sequencing Platform"/>
            <person name="Birren B."/>
            <person name="Lander E."/>
            <person name="Galagan J."/>
            <person name="Nusbaum C."/>
            <person name="Devon K."/>
            <person name="Cuomo C."/>
            <person name="Jaffe D."/>
            <person name="Butler J."/>
            <person name="Alvarez P."/>
            <person name="Gnerre S."/>
            <person name="Grabherr M."/>
            <person name="Mauceli E."/>
            <person name="Brockman W."/>
            <person name="Young S."/>
            <person name="LaButti K."/>
            <person name="Sykes S."/>
            <person name="DeCaprio D."/>
            <person name="Crawford M."/>
            <person name="Koehrsen M."/>
            <person name="Engels R."/>
            <person name="Montgomery P."/>
            <person name="Pearson M."/>
            <person name="Howarth C."/>
            <person name="Larson L."/>
            <person name="White J."/>
            <person name="Zeng Q."/>
            <person name="Kodira C."/>
            <person name="Yandava C."/>
            <person name="Alvarado L."/>
            <person name="O'Leary S."/>
            <person name="Szabo L."/>
            <person name="Dean R."/>
            <person name="Schein J."/>
        </authorList>
    </citation>
    <scope>NUCLEOTIDE SEQUENCE</scope>
    <source>
        <strain>CRL 75-36-700-3</strain>
    </source>
</reference>
<proteinExistence type="predicted"/>
<sequence length="631" mass="71256">MGHLNFTMLLQGVMCQAEAARPQLVSCMHAFRLFPALHPPGLSRTANQSQPGFLQPTTPRDFLPSHTKNQPKTNQPTNQQPTTTTMLTVNNNNNNTQTEQQQQQQQSEPTITPFSNQFRNFLTAELMQGVTNDTLSTTNEHTNQVNPIDSSFESRLAERLRRFDEQMDQFNNYFTNTSSDNNTPPEFHFYPEDDQTTVPRIPIPPNYWARPSSSSHRTETPSRNLPSDQSQTSRERTNEFREHSIQRRSNHRPLPSLSNADNSSLSEALRGWDENRKRKNQDSRSALHPHDSLGNRPPNSSQPTTAELAEAAARESNARRSLPAFYSPDDGHLKVRTVVIPIDTNPMERRKIIVDFSKDGSIRWKDSEQKTIYERSKDGLVGEEIGEIEFDYLCLPKKPLRKPCSNLHSNNRSNNNSAARDSSITIPLNETDSRAIRAALNVIDEARQREPRTIRVHHDLQPRHFDQSGSRSTDRPGFRVIVARSNSTRPSSARDTGSDSSTQTVRPQDHPGQETPARAGRASRSTSSSVGRLTRRPIRWIERPTTRDLLGPAPLRASNPDPSLSEPLPPASSYSSYIRTHSSSSGIGSHHTDADQELFAGDVDSFYQQLYNPNHPLDQFLFSSTIHRSRP</sequence>
<dbReference type="KEGG" id="pgr:PGTG_17644"/>
<protein>
    <submittedName>
        <fullName evidence="2">Uncharacterized protein</fullName>
    </submittedName>
</protein>
<feature type="region of interest" description="Disordered" evidence="1">
    <location>
        <begin position="452"/>
        <end position="590"/>
    </location>
</feature>
<feature type="compositionally biased region" description="Polar residues" evidence="1">
    <location>
        <begin position="256"/>
        <end position="266"/>
    </location>
</feature>
<feature type="compositionally biased region" description="Basic and acidic residues" evidence="1">
    <location>
        <begin position="233"/>
        <end position="245"/>
    </location>
</feature>
<feature type="region of interest" description="Disordered" evidence="1">
    <location>
        <begin position="42"/>
        <end position="109"/>
    </location>
</feature>
<feature type="compositionally biased region" description="Polar residues" evidence="1">
    <location>
        <begin position="211"/>
        <end position="232"/>
    </location>
</feature>
<dbReference type="AlphaFoldDB" id="E3L4W5"/>
<dbReference type="VEuPathDB" id="FungiDB:PGTG_17644"/>
<feature type="compositionally biased region" description="Polar residues" evidence="1">
    <location>
        <begin position="44"/>
        <end position="58"/>
    </location>
</feature>
<feature type="region of interest" description="Disordered" evidence="1">
    <location>
        <begin position="406"/>
        <end position="426"/>
    </location>
</feature>
<dbReference type="HOGENOM" id="CLU_433552_0_0_1"/>
<feature type="compositionally biased region" description="Polar residues" evidence="1">
    <location>
        <begin position="484"/>
        <end position="506"/>
    </location>
</feature>
<feature type="compositionally biased region" description="Low complexity" evidence="1">
    <location>
        <begin position="558"/>
        <end position="589"/>
    </location>
</feature>
<keyword evidence="3" id="KW-1185">Reference proteome</keyword>
<organism evidence="2 3">
    <name type="scientific">Puccinia graminis f. sp. tritici (strain CRL 75-36-700-3 / race SCCL)</name>
    <name type="common">Black stem rust fungus</name>
    <dbReference type="NCBI Taxonomy" id="418459"/>
    <lineage>
        <taxon>Eukaryota</taxon>
        <taxon>Fungi</taxon>
        <taxon>Dikarya</taxon>
        <taxon>Basidiomycota</taxon>
        <taxon>Pucciniomycotina</taxon>
        <taxon>Pucciniomycetes</taxon>
        <taxon>Pucciniales</taxon>
        <taxon>Pucciniaceae</taxon>
        <taxon>Puccinia</taxon>
    </lineage>
</organism>
<evidence type="ECO:0000256" key="1">
    <source>
        <dbReference type="SAM" id="MobiDB-lite"/>
    </source>
</evidence>
<dbReference type="GeneID" id="10531527"/>
<evidence type="ECO:0000313" key="3">
    <source>
        <dbReference type="Proteomes" id="UP000008783"/>
    </source>
</evidence>
<dbReference type="Proteomes" id="UP000008783">
    <property type="component" value="Unassembled WGS sequence"/>
</dbReference>
<feature type="region of interest" description="Disordered" evidence="1">
    <location>
        <begin position="172"/>
        <end position="316"/>
    </location>
</feature>
<feature type="compositionally biased region" description="Basic and acidic residues" evidence="1">
    <location>
        <begin position="270"/>
        <end position="282"/>
    </location>
</feature>
<evidence type="ECO:0000313" key="2">
    <source>
        <dbReference type="EMBL" id="EFP91590.2"/>
    </source>
</evidence>
<dbReference type="RefSeq" id="XP_003336009.2">
    <property type="nucleotide sequence ID" value="XM_003335961.2"/>
</dbReference>
<feature type="compositionally biased region" description="Low complexity" evidence="1">
    <location>
        <begin position="517"/>
        <end position="532"/>
    </location>
</feature>
<feature type="compositionally biased region" description="Low complexity" evidence="1">
    <location>
        <begin position="67"/>
        <end position="109"/>
    </location>
</feature>
<dbReference type="InParanoid" id="E3L4W5"/>
<reference evidence="3" key="2">
    <citation type="journal article" date="2011" name="Proc. Natl. Acad. Sci. U.S.A.">
        <title>Obligate biotrophy features unraveled by the genomic analysis of rust fungi.</title>
        <authorList>
            <person name="Duplessis S."/>
            <person name="Cuomo C.A."/>
            <person name="Lin Y.-C."/>
            <person name="Aerts A."/>
            <person name="Tisserant E."/>
            <person name="Veneault-Fourrey C."/>
            <person name="Joly D.L."/>
            <person name="Hacquard S."/>
            <person name="Amselem J."/>
            <person name="Cantarel B.L."/>
            <person name="Chiu R."/>
            <person name="Coutinho P.M."/>
            <person name="Feau N."/>
            <person name="Field M."/>
            <person name="Frey P."/>
            <person name="Gelhaye E."/>
            <person name="Goldberg J."/>
            <person name="Grabherr M.G."/>
            <person name="Kodira C.D."/>
            <person name="Kohler A."/>
            <person name="Kuees U."/>
            <person name="Lindquist E.A."/>
            <person name="Lucas S.M."/>
            <person name="Mago R."/>
            <person name="Mauceli E."/>
            <person name="Morin E."/>
            <person name="Murat C."/>
            <person name="Pangilinan J.L."/>
            <person name="Park R."/>
            <person name="Pearson M."/>
            <person name="Quesneville H."/>
            <person name="Rouhier N."/>
            <person name="Sakthikumar S."/>
            <person name="Salamov A.A."/>
            <person name="Schmutz J."/>
            <person name="Selles B."/>
            <person name="Shapiro H."/>
            <person name="Tanguay P."/>
            <person name="Tuskan G.A."/>
            <person name="Henrissat B."/>
            <person name="Van de Peer Y."/>
            <person name="Rouze P."/>
            <person name="Ellis J.G."/>
            <person name="Dodds P.N."/>
            <person name="Schein J.E."/>
            <person name="Zhong S."/>
            <person name="Hamelin R.C."/>
            <person name="Grigoriev I.V."/>
            <person name="Szabo L.J."/>
            <person name="Martin F."/>
        </authorList>
    </citation>
    <scope>NUCLEOTIDE SEQUENCE [LARGE SCALE GENOMIC DNA]</scope>
    <source>
        <strain evidence="3">CRL 75-36-700-3 / race SCCL</strain>
    </source>
</reference>
<feature type="compositionally biased region" description="Polar residues" evidence="1">
    <location>
        <begin position="172"/>
        <end position="184"/>
    </location>
</feature>
<dbReference type="EMBL" id="DS178349">
    <property type="protein sequence ID" value="EFP91590.2"/>
    <property type="molecule type" value="Genomic_DNA"/>
</dbReference>
<accession>E3L4W5</accession>
<feature type="compositionally biased region" description="Low complexity" evidence="1">
    <location>
        <begin position="406"/>
        <end position="423"/>
    </location>
</feature>
<name>E3L4W5_PUCGT</name>
<dbReference type="OrthoDB" id="2507321at2759"/>
<gene>
    <name evidence="2" type="ORF">PGTG_17644</name>
</gene>